<dbReference type="EMBL" id="JADOXO010001459">
    <property type="protein sequence ID" value="KAF9795838.1"/>
    <property type="molecule type" value="Genomic_DNA"/>
</dbReference>
<reference evidence="2" key="2">
    <citation type="journal article" name="Front. Microbiol.">
        <title>Degradative Capacity of Two Strains of Rhodonia placenta: From Phenotype to Genotype.</title>
        <authorList>
            <person name="Kolle M."/>
            <person name="Horta M.A.C."/>
            <person name="Nowrousian M."/>
            <person name="Ohm R.A."/>
            <person name="Benz J.P."/>
            <person name="Pilgard A."/>
        </authorList>
    </citation>
    <scope>NUCLEOTIDE SEQUENCE</scope>
    <source>
        <strain evidence="2">FPRL280</strain>
    </source>
</reference>
<protein>
    <submittedName>
        <fullName evidence="2">Uncharacterized protein</fullName>
    </submittedName>
</protein>
<reference evidence="2" key="1">
    <citation type="submission" date="2020-11" db="EMBL/GenBank/DDBJ databases">
        <authorList>
            <person name="Koelle M."/>
            <person name="Horta M.A.C."/>
            <person name="Nowrousian M."/>
            <person name="Ohm R.A."/>
            <person name="Benz P."/>
            <person name="Pilgard A."/>
        </authorList>
    </citation>
    <scope>NUCLEOTIDE SEQUENCE</scope>
    <source>
        <strain evidence="2">FPRL280</strain>
    </source>
</reference>
<evidence type="ECO:0000313" key="2">
    <source>
        <dbReference type="EMBL" id="KAF9795838.1"/>
    </source>
</evidence>
<gene>
    <name evidence="2" type="ORF">IEO21_11067</name>
</gene>
<dbReference type="AlphaFoldDB" id="A0A8H7NR92"/>
<sequence length="103" mass="12379">MYSAHSNYCGTKRRRGARFHQQRRNQNLHQPEIHPRASTLDRTSSPTHPRLQCGRNSEQRSTYKRRTPICQSLHCQHRQRRHHLRPYLAQAGKPQDRLENWMS</sequence>
<proteinExistence type="predicted"/>
<name>A0A8H7NR92_9APHY</name>
<evidence type="ECO:0000256" key="1">
    <source>
        <dbReference type="SAM" id="MobiDB-lite"/>
    </source>
</evidence>
<feature type="compositionally biased region" description="Basic and acidic residues" evidence="1">
    <location>
        <begin position="94"/>
        <end position="103"/>
    </location>
</feature>
<evidence type="ECO:0000313" key="3">
    <source>
        <dbReference type="Proteomes" id="UP000639403"/>
    </source>
</evidence>
<dbReference type="Proteomes" id="UP000639403">
    <property type="component" value="Unassembled WGS sequence"/>
</dbReference>
<comment type="caution">
    <text evidence="2">The sequence shown here is derived from an EMBL/GenBank/DDBJ whole genome shotgun (WGS) entry which is preliminary data.</text>
</comment>
<feature type="region of interest" description="Disordered" evidence="1">
    <location>
        <begin position="1"/>
        <end position="103"/>
    </location>
</feature>
<organism evidence="2 3">
    <name type="scientific">Rhodonia placenta</name>
    <dbReference type="NCBI Taxonomy" id="104341"/>
    <lineage>
        <taxon>Eukaryota</taxon>
        <taxon>Fungi</taxon>
        <taxon>Dikarya</taxon>
        <taxon>Basidiomycota</taxon>
        <taxon>Agaricomycotina</taxon>
        <taxon>Agaricomycetes</taxon>
        <taxon>Polyporales</taxon>
        <taxon>Adustoporiaceae</taxon>
        <taxon>Rhodonia</taxon>
    </lineage>
</organism>
<feature type="compositionally biased region" description="Basic residues" evidence="1">
    <location>
        <begin position="75"/>
        <end position="85"/>
    </location>
</feature>
<feature type="compositionally biased region" description="Basic residues" evidence="1">
    <location>
        <begin position="11"/>
        <end position="23"/>
    </location>
</feature>
<accession>A0A8H7NR92</accession>